<dbReference type="RefSeq" id="XP_040727579.1">
    <property type="nucleotide sequence ID" value="XM_040870392.1"/>
</dbReference>
<dbReference type="EMBL" id="MCFI01000003">
    <property type="protein sequence ID" value="ORY86397.1"/>
    <property type="molecule type" value="Genomic_DNA"/>
</dbReference>
<dbReference type="InterPro" id="IPR015943">
    <property type="entry name" value="WD40/YVTN_repeat-like_dom_sf"/>
</dbReference>
<dbReference type="STRING" id="56484.A0A1Y2FS39"/>
<dbReference type="Gene3D" id="2.130.10.10">
    <property type="entry name" value="YVTN repeat-like/Quinoprotein amine dehydrogenase"/>
    <property type="match status" value="2"/>
</dbReference>
<dbReference type="GeneID" id="63786991"/>
<feature type="repeat" description="WD" evidence="3">
    <location>
        <begin position="122"/>
        <end position="154"/>
    </location>
</feature>
<dbReference type="OMA" id="PLGCEYV"/>
<accession>A0A1Y2FS39</accession>
<dbReference type="AlphaFoldDB" id="A0A1Y2FS39"/>
<feature type="compositionally biased region" description="Basic and acidic residues" evidence="4">
    <location>
        <begin position="312"/>
        <end position="326"/>
    </location>
</feature>
<evidence type="ECO:0000313" key="6">
    <source>
        <dbReference type="Proteomes" id="UP000193685"/>
    </source>
</evidence>
<keyword evidence="2" id="KW-0677">Repeat</keyword>
<dbReference type="OrthoDB" id="25131at2759"/>
<evidence type="ECO:0000313" key="5">
    <source>
        <dbReference type="EMBL" id="ORY86397.1"/>
    </source>
</evidence>
<sequence length="339" mass="37113">MVPLADSTLAISSSINNNILLVDQDSLAVKHTLHKAHDDVITGMCQGNDPFELYTSSRDGTVKLWDARTRRTARQYRAAAGVLSLAHHTAQNKVALGTELKGTDALVSVYDARGSAPLVVYADSHAEDVTSLNWHHTHNLLLSGGGDGIATLFDTNVTDEDDAVLQVINHGASLHVAQFVGKNEVLGISHMETASLYKLSYAQEDSPRDAVKEFGDLRAKLGVDYAISFSSGSEPKLFAGSTETGLVSIIPFNLNTMDFDLDGRLDMEGGTEVIRACYLDQTPKQGGDVLYTCGEDGVLRCFSRTSVLQEEEAKQQRKRELRESKSAQRKHNRFEPYKK</sequence>
<dbReference type="Pfam" id="PF00400">
    <property type="entry name" value="WD40"/>
    <property type="match status" value="2"/>
</dbReference>
<dbReference type="InterPro" id="IPR039328">
    <property type="entry name" value="WDR89"/>
</dbReference>
<dbReference type="PROSITE" id="PS50294">
    <property type="entry name" value="WD_REPEATS_REGION"/>
    <property type="match status" value="1"/>
</dbReference>
<dbReference type="PANTHER" id="PTHR22889">
    <property type="entry name" value="WD REPEAT-CONTAINING PROTEIN 89"/>
    <property type="match status" value="1"/>
</dbReference>
<dbReference type="InterPro" id="IPR001680">
    <property type="entry name" value="WD40_rpt"/>
</dbReference>
<dbReference type="PANTHER" id="PTHR22889:SF0">
    <property type="entry name" value="WD REPEAT-CONTAINING PROTEIN 89"/>
    <property type="match status" value="1"/>
</dbReference>
<reference evidence="5 6" key="1">
    <citation type="submission" date="2016-07" db="EMBL/GenBank/DDBJ databases">
        <title>Pervasive Adenine N6-methylation of Active Genes in Fungi.</title>
        <authorList>
            <consortium name="DOE Joint Genome Institute"/>
            <person name="Mondo S.J."/>
            <person name="Dannebaum R.O."/>
            <person name="Kuo R.C."/>
            <person name="Labutti K."/>
            <person name="Haridas S."/>
            <person name="Kuo A."/>
            <person name="Salamov A."/>
            <person name="Ahrendt S.R."/>
            <person name="Lipzen A."/>
            <person name="Sullivan W."/>
            <person name="Andreopoulos W.B."/>
            <person name="Clum A."/>
            <person name="Lindquist E."/>
            <person name="Daum C."/>
            <person name="Ramamoorthy G.K."/>
            <person name="Gryganskyi A."/>
            <person name="Culley D."/>
            <person name="Magnuson J.K."/>
            <person name="James T.Y."/>
            <person name="O'Malley M.A."/>
            <person name="Stajich J.E."/>
            <person name="Spatafora J.W."/>
            <person name="Visel A."/>
            <person name="Grigoriev I.V."/>
        </authorList>
    </citation>
    <scope>NUCLEOTIDE SEQUENCE [LARGE SCALE GENOMIC DNA]</scope>
    <source>
        <strain evidence="5 6">12-1054</strain>
    </source>
</reference>
<dbReference type="PROSITE" id="PS00678">
    <property type="entry name" value="WD_REPEATS_1"/>
    <property type="match status" value="1"/>
</dbReference>
<dbReference type="PROSITE" id="PS50082">
    <property type="entry name" value="WD_REPEATS_2"/>
    <property type="match status" value="2"/>
</dbReference>
<feature type="region of interest" description="Disordered" evidence="4">
    <location>
        <begin position="312"/>
        <end position="339"/>
    </location>
</feature>
<dbReference type="SMART" id="SM00320">
    <property type="entry name" value="WD40"/>
    <property type="match status" value="3"/>
</dbReference>
<feature type="repeat" description="WD" evidence="3">
    <location>
        <begin position="34"/>
        <end position="75"/>
    </location>
</feature>
<dbReference type="InterPro" id="IPR019775">
    <property type="entry name" value="WD40_repeat_CS"/>
</dbReference>
<dbReference type="SUPFAM" id="SSF50978">
    <property type="entry name" value="WD40 repeat-like"/>
    <property type="match status" value="1"/>
</dbReference>
<keyword evidence="1 3" id="KW-0853">WD repeat</keyword>
<evidence type="ECO:0000256" key="4">
    <source>
        <dbReference type="SAM" id="MobiDB-lite"/>
    </source>
</evidence>
<dbReference type="InterPro" id="IPR036322">
    <property type="entry name" value="WD40_repeat_dom_sf"/>
</dbReference>
<keyword evidence="6" id="KW-1185">Reference proteome</keyword>
<gene>
    <name evidence="5" type="ORF">BCR37DRAFT_385837</name>
</gene>
<organism evidence="5 6">
    <name type="scientific">Protomyces lactucae-debilis</name>
    <dbReference type="NCBI Taxonomy" id="2754530"/>
    <lineage>
        <taxon>Eukaryota</taxon>
        <taxon>Fungi</taxon>
        <taxon>Dikarya</taxon>
        <taxon>Ascomycota</taxon>
        <taxon>Taphrinomycotina</taxon>
        <taxon>Taphrinomycetes</taxon>
        <taxon>Taphrinales</taxon>
        <taxon>Protomycetaceae</taxon>
        <taxon>Protomyces</taxon>
    </lineage>
</organism>
<evidence type="ECO:0000256" key="3">
    <source>
        <dbReference type="PROSITE-ProRule" id="PRU00221"/>
    </source>
</evidence>
<comment type="caution">
    <text evidence="5">The sequence shown here is derived from an EMBL/GenBank/DDBJ whole genome shotgun (WGS) entry which is preliminary data.</text>
</comment>
<evidence type="ECO:0000256" key="2">
    <source>
        <dbReference type="ARBA" id="ARBA00022737"/>
    </source>
</evidence>
<evidence type="ECO:0000256" key="1">
    <source>
        <dbReference type="ARBA" id="ARBA00022574"/>
    </source>
</evidence>
<name>A0A1Y2FS39_PROLT</name>
<proteinExistence type="predicted"/>
<protein>
    <submittedName>
        <fullName evidence="5">WD40-repeat-containing domain protein</fullName>
    </submittedName>
</protein>
<dbReference type="Proteomes" id="UP000193685">
    <property type="component" value="Unassembled WGS sequence"/>
</dbReference>